<dbReference type="NCBIfam" id="NF004284">
    <property type="entry name" value="PRK05693.1"/>
    <property type="match status" value="1"/>
</dbReference>
<comment type="similarity">
    <text evidence="1 3">Belongs to the short-chain dehydrogenases/reductases (SDR) family.</text>
</comment>
<dbReference type="RefSeq" id="WP_121173706.1">
    <property type="nucleotide sequence ID" value="NZ_RBIN01000008.1"/>
</dbReference>
<organism evidence="4 5">
    <name type="scientific">Kushneria sinocarnis</name>
    <dbReference type="NCBI Taxonomy" id="595502"/>
    <lineage>
        <taxon>Bacteria</taxon>
        <taxon>Pseudomonadati</taxon>
        <taxon>Pseudomonadota</taxon>
        <taxon>Gammaproteobacteria</taxon>
        <taxon>Oceanospirillales</taxon>
        <taxon>Halomonadaceae</taxon>
        <taxon>Kushneria</taxon>
    </lineage>
</organism>
<proteinExistence type="inferred from homology"/>
<dbReference type="Proteomes" id="UP000281975">
    <property type="component" value="Unassembled WGS sequence"/>
</dbReference>
<accession>A0A420WU15</accession>
<keyword evidence="5" id="KW-1185">Reference proteome</keyword>
<dbReference type="InterPro" id="IPR002347">
    <property type="entry name" value="SDR_fam"/>
</dbReference>
<dbReference type="OrthoDB" id="9775296at2"/>
<dbReference type="InterPro" id="IPR020904">
    <property type="entry name" value="Sc_DH/Rdtase_CS"/>
</dbReference>
<dbReference type="EMBL" id="RBIN01000008">
    <property type="protein sequence ID" value="RKQ96934.1"/>
    <property type="molecule type" value="Genomic_DNA"/>
</dbReference>
<evidence type="ECO:0000256" key="1">
    <source>
        <dbReference type="ARBA" id="ARBA00006484"/>
    </source>
</evidence>
<comment type="caution">
    <text evidence="4">The sequence shown here is derived from an EMBL/GenBank/DDBJ whole genome shotgun (WGS) entry which is preliminary data.</text>
</comment>
<dbReference type="PROSITE" id="PS00061">
    <property type="entry name" value="ADH_SHORT"/>
    <property type="match status" value="1"/>
</dbReference>
<gene>
    <name evidence="4" type="ORF">C7446_2795</name>
</gene>
<dbReference type="Pfam" id="PF00106">
    <property type="entry name" value="adh_short"/>
    <property type="match status" value="1"/>
</dbReference>
<dbReference type="PRINTS" id="PR00081">
    <property type="entry name" value="GDHRDH"/>
</dbReference>
<reference evidence="4 5" key="1">
    <citation type="submission" date="2018-10" db="EMBL/GenBank/DDBJ databases">
        <title>Genomic Encyclopedia of Type Strains, Phase IV (KMG-IV): sequencing the most valuable type-strain genomes for metagenomic binning, comparative biology and taxonomic classification.</title>
        <authorList>
            <person name="Goeker M."/>
        </authorList>
    </citation>
    <scope>NUCLEOTIDE SEQUENCE [LARGE SCALE GENOMIC DNA]</scope>
    <source>
        <strain evidence="4 5">DSM 23229</strain>
    </source>
</reference>
<evidence type="ECO:0000313" key="5">
    <source>
        <dbReference type="Proteomes" id="UP000281975"/>
    </source>
</evidence>
<evidence type="ECO:0000256" key="3">
    <source>
        <dbReference type="RuleBase" id="RU000363"/>
    </source>
</evidence>
<protein>
    <submittedName>
        <fullName evidence="4">Short-subunit dehydrogenase</fullName>
    </submittedName>
</protein>
<dbReference type="CDD" id="cd05374">
    <property type="entry name" value="17beta-HSD-like_SDR_c"/>
    <property type="match status" value="1"/>
</dbReference>
<dbReference type="PANTHER" id="PTHR44169:SF6">
    <property type="entry name" value="NADPH-DEPENDENT 1-ACYLDIHYDROXYACETONE PHOSPHATE REDUCTASE"/>
    <property type="match status" value="1"/>
</dbReference>
<dbReference type="Gene3D" id="3.40.50.720">
    <property type="entry name" value="NAD(P)-binding Rossmann-like Domain"/>
    <property type="match status" value="1"/>
</dbReference>
<dbReference type="PANTHER" id="PTHR44169">
    <property type="entry name" value="NADPH-DEPENDENT 1-ACYLDIHYDROXYACETONE PHOSPHATE REDUCTASE"/>
    <property type="match status" value="1"/>
</dbReference>
<dbReference type="PRINTS" id="PR00080">
    <property type="entry name" value="SDRFAMILY"/>
</dbReference>
<evidence type="ECO:0000256" key="2">
    <source>
        <dbReference type="ARBA" id="ARBA00023002"/>
    </source>
</evidence>
<keyword evidence="2" id="KW-0560">Oxidoreductase</keyword>
<sequence>MSTAPTEPSRQPTVLITGCSSGIGQALCRAFDAAGYRVLAGARREEDLTRLAASGWTPIRLDVNDDSAIDAAVDSLRTQLTGLDVLINNAGYGAMGPVLDFERDRLRAQFETNVLAPVALTRACLPLLSARQGCVINIGSVAGLLTSPFAGAYCASKAALHRLTEAMRMELDPLGIDVILVRPGAVASSFGQRALSEFHARLQPDSPWQPWQEAIDRRAISSERLKPTPADRLARQLVAAVARRRRPRLIRAGQGGVAVALAARWLPGALRERLLIRYFGLHKRN</sequence>
<dbReference type="GO" id="GO:0016491">
    <property type="term" value="F:oxidoreductase activity"/>
    <property type="evidence" value="ECO:0007669"/>
    <property type="project" value="UniProtKB-KW"/>
</dbReference>
<name>A0A420WU15_9GAMM</name>
<evidence type="ECO:0000313" key="4">
    <source>
        <dbReference type="EMBL" id="RKQ96934.1"/>
    </source>
</evidence>
<dbReference type="AlphaFoldDB" id="A0A420WU15"/>
<dbReference type="SUPFAM" id="SSF51735">
    <property type="entry name" value="NAD(P)-binding Rossmann-fold domains"/>
    <property type="match status" value="1"/>
</dbReference>
<dbReference type="InterPro" id="IPR036291">
    <property type="entry name" value="NAD(P)-bd_dom_sf"/>
</dbReference>